<dbReference type="PROSITE" id="PS51257">
    <property type="entry name" value="PROKAR_LIPOPROTEIN"/>
    <property type="match status" value="1"/>
</dbReference>
<reference evidence="2 3" key="1">
    <citation type="submission" date="2019-08" db="EMBL/GenBank/DDBJ databases">
        <title>Ulvibacter marinistellae sp. nov., isolated from a starfish, Patiria pectinifera.</title>
        <authorList>
            <person name="Kawano K."/>
            <person name="Ushijima N."/>
            <person name="Kihara M."/>
            <person name="Itoh H."/>
        </authorList>
    </citation>
    <scope>NUCLEOTIDE SEQUENCE [LARGE SCALE GENOMIC DNA]</scope>
    <source>
        <strain evidence="2 3">KK4</strain>
    </source>
</reference>
<sequence length="158" mass="17828">MKKLVMLIALGFAAISCGVPKTVIQSKKVIKGQWLLNTITYDQSGTYNMTVFNDTSKECFEGSLWRFIPNNNTGVYSIGGDSCPNGDRNFVFTIQEVDAESGYYDFLLKPTNEKGKSDTNIGFRVRLTQLSESNMQWEQNVMLDGKPFAFKMNFSKTE</sequence>
<accession>A0A5J4FW95</accession>
<protein>
    <submittedName>
        <fullName evidence="2">Uncharacterized protein</fullName>
    </submittedName>
</protein>
<dbReference type="OrthoDB" id="1121756at2"/>
<keyword evidence="1" id="KW-0732">Signal</keyword>
<feature type="signal peptide" evidence="1">
    <location>
        <begin position="1"/>
        <end position="18"/>
    </location>
</feature>
<proteinExistence type="predicted"/>
<name>A0A5J4FW95_9FLAO</name>
<evidence type="ECO:0000256" key="1">
    <source>
        <dbReference type="SAM" id="SignalP"/>
    </source>
</evidence>
<organism evidence="2 3">
    <name type="scientific">Patiriisocius marinistellae</name>
    <dbReference type="NCBI Taxonomy" id="2494560"/>
    <lineage>
        <taxon>Bacteria</taxon>
        <taxon>Pseudomonadati</taxon>
        <taxon>Bacteroidota</taxon>
        <taxon>Flavobacteriia</taxon>
        <taxon>Flavobacteriales</taxon>
        <taxon>Flavobacteriaceae</taxon>
        <taxon>Patiriisocius</taxon>
    </lineage>
</organism>
<feature type="chain" id="PRO_5023816118" evidence="1">
    <location>
        <begin position="19"/>
        <end position="158"/>
    </location>
</feature>
<evidence type="ECO:0000313" key="3">
    <source>
        <dbReference type="Proteomes" id="UP000326994"/>
    </source>
</evidence>
<evidence type="ECO:0000313" key="2">
    <source>
        <dbReference type="EMBL" id="GEQ86400.1"/>
    </source>
</evidence>
<dbReference type="RefSeq" id="WP_151894324.1">
    <property type="nucleotide sequence ID" value="NZ_BKCF01000003.1"/>
</dbReference>
<keyword evidence="3" id="KW-1185">Reference proteome</keyword>
<dbReference type="Proteomes" id="UP000326994">
    <property type="component" value="Unassembled WGS sequence"/>
</dbReference>
<dbReference type="EMBL" id="BKCF01000003">
    <property type="protein sequence ID" value="GEQ86400.1"/>
    <property type="molecule type" value="Genomic_DNA"/>
</dbReference>
<comment type="caution">
    <text evidence="2">The sequence shown here is derived from an EMBL/GenBank/DDBJ whole genome shotgun (WGS) entry which is preliminary data.</text>
</comment>
<dbReference type="AlphaFoldDB" id="A0A5J4FW95"/>
<gene>
    <name evidence="2" type="ORF">ULMS_19080</name>
</gene>